<dbReference type="AlphaFoldDB" id="A0AAV2IEI5"/>
<keyword evidence="7" id="KW-0809">Transit peptide</keyword>
<dbReference type="InterPro" id="IPR055063">
    <property type="entry name" value="Rib_mS39_PPR"/>
</dbReference>
<dbReference type="PANTHER" id="PTHR16276">
    <property type="entry name" value="PENTATRICOPEPTIDE REPEAT DOMAIN-CONTAINING PROTEIN 3"/>
    <property type="match status" value="1"/>
</dbReference>
<dbReference type="InterPro" id="IPR002885">
    <property type="entry name" value="PPR_rpt"/>
</dbReference>
<dbReference type="PANTHER" id="PTHR16276:SF1">
    <property type="entry name" value="SMALL RIBOSOMAL SUBUNIT PROTEIN MS39"/>
    <property type="match status" value="1"/>
</dbReference>
<dbReference type="GO" id="GO:0005739">
    <property type="term" value="C:mitochondrion"/>
    <property type="evidence" value="ECO:0007669"/>
    <property type="project" value="UniProtKB-SubCell"/>
</dbReference>
<keyword evidence="9" id="KW-0496">Mitochondrion</keyword>
<comment type="subcellular location">
    <subcellularLocation>
        <location evidence="1">Mitochondrion</location>
    </subcellularLocation>
</comment>
<evidence type="ECO:0000256" key="2">
    <source>
        <dbReference type="ARBA" id="ARBA00008551"/>
    </source>
</evidence>
<dbReference type="GO" id="GO:0043024">
    <property type="term" value="F:ribosomal small subunit binding"/>
    <property type="evidence" value="ECO:0007669"/>
    <property type="project" value="InterPro"/>
</dbReference>
<keyword evidence="3" id="KW-0699">rRNA-binding</keyword>
<protein>
    <recommendedName>
        <fullName evidence="11">Small ribosomal subunit protein mS39</fullName>
    </recommendedName>
</protein>
<dbReference type="GO" id="GO:0005840">
    <property type="term" value="C:ribosome"/>
    <property type="evidence" value="ECO:0007669"/>
    <property type="project" value="UniProtKB-KW"/>
</dbReference>
<dbReference type="EMBL" id="CAXITT010000538">
    <property type="protein sequence ID" value="CAL1543287.1"/>
    <property type="molecule type" value="Genomic_DNA"/>
</dbReference>
<dbReference type="GO" id="GO:0006417">
    <property type="term" value="P:regulation of translation"/>
    <property type="evidence" value="ECO:0007669"/>
    <property type="project" value="UniProtKB-KW"/>
</dbReference>
<evidence type="ECO:0000256" key="10">
    <source>
        <dbReference type="ARBA" id="ARBA00023274"/>
    </source>
</evidence>
<feature type="region of interest" description="Disordered" evidence="12">
    <location>
        <begin position="679"/>
        <end position="706"/>
    </location>
</feature>
<evidence type="ECO:0000256" key="1">
    <source>
        <dbReference type="ARBA" id="ARBA00004173"/>
    </source>
</evidence>
<keyword evidence="10" id="KW-0687">Ribonucleoprotein</keyword>
<comment type="caution">
    <text evidence="13">The sequence shown here is derived from an EMBL/GenBank/DDBJ whole genome shotgun (WGS) entry which is preliminary data.</text>
</comment>
<accession>A0AAV2IEI5</accession>
<evidence type="ECO:0000256" key="6">
    <source>
        <dbReference type="ARBA" id="ARBA00022884"/>
    </source>
</evidence>
<organism evidence="13 14">
    <name type="scientific">Lymnaea stagnalis</name>
    <name type="common">Great pond snail</name>
    <name type="synonym">Helix stagnalis</name>
    <dbReference type="NCBI Taxonomy" id="6523"/>
    <lineage>
        <taxon>Eukaryota</taxon>
        <taxon>Metazoa</taxon>
        <taxon>Spiralia</taxon>
        <taxon>Lophotrochozoa</taxon>
        <taxon>Mollusca</taxon>
        <taxon>Gastropoda</taxon>
        <taxon>Heterobranchia</taxon>
        <taxon>Euthyneura</taxon>
        <taxon>Panpulmonata</taxon>
        <taxon>Hygrophila</taxon>
        <taxon>Lymnaeoidea</taxon>
        <taxon>Lymnaeidae</taxon>
        <taxon>Lymnaea</taxon>
    </lineage>
</organism>
<keyword evidence="14" id="KW-1185">Reference proteome</keyword>
<feature type="compositionally biased region" description="Low complexity" evidence="12">
    <location>
        <begin position="682"/>
        <end position="706"/>
    </location>
</feature>
<evidence type="ECO:0000256" key="5">
    <source>
        <dbReference type="ARBA" id="ARBA00022845"/>
    </source>
</evidence>
<dbReference type="Pfam" id="PF22330">
    <property type="entry name" value="Rib_mS39_PPR"/>
    <property type="match status" value="1"/>
</dbReference>
<evidence type="ECO:0000256" key="4">
    <source>
        <dbReference type="ARBA" id="ARBA00022737"/>
    </source>
</evidence>
<evidence type="ECO:0000256" key="3">
    <source>
        <dbReference type="ARBA" id="ARBA00022730"/>
    </source>
</evidence>
<comment type="similarity">
    <text evidence="2">Belongs to the mitochondrion-specific ribosomal protein mS39 family.</text>
</comment>
<evidence type="ECO:0000313" key="13">
    <source>
        <dbReference type="EMBL" id="CAL1543287.1"/>
    </source>
</evidence>
<dbReference type="Gene3D" id="1.25.40.10">
    <property type="entry name" value="Tetratricopeptide repeat domain"/>
    <property type="match status" value="2"/>
</dbReference>
<dbReference type="InterPro" id="IPR037387">
    <property type="entry name" value="PTCD3"/>
</dbReference>
<keyword evidence="6" id="KW-0694">RNA-binding</keyword>
<gene>
    <name evidence="13" type="ORF">GSLYS_00016821001</name>
</gene>
<evidence type="ECO:0000256" key="9">
    <source>
        <dbReference type="ARBA" id="ARBA00023128"/>
    </source>
</evidence>
<dbReference type="Proteomes" id="UP001497497">
    <property type="component" value="Unassembled WGS sequence"/>
</dbReference>
<keyword evidence="8" id="KW-0689">Ribosomal protein</keyword>
<evidence type="ECO:0000313" key="14">
    <source>
        <dbReference type="Proteomes" id="UP001497497"/>
    </source>
</evidence>
<evidence type="ECO:0000256" key="12">
    <source>
        <dbReference type="SAM" id="MobiDB-lite"/>
    </source>
</evidence>
<sequence length="706" mass="81080">MAAALRQQAKVTMPVSRALLFDIGRRYISIGRPCCGNTWHIFRKIKKKNEFIPVTPPIELDKSVKKGEVINIPDKIERSPTAILSALASTVRNDLNQPMYLSIDDPYLYLNNDRAKKFAMASMDSGRNAAKLMLSEYKEYMTQMWEEPLPEVWRDINKGYVHKDASEAALLERISKRHVTEAIQVYTAMKAKEPPLSQEAQEKLLELLTVFNCEDPETQSELHLFIEPPMLTTHSPFPLSTWKKGNMAEQVFNSLPEKTCKAYCYMLRGMAKHYDKESALNLYNEMKAAKMTADVYTFNLLLKVSSLDAQSVDEIRLSIESLLKDMSAGNVRPNVETFNSILCNCRRVSRWTGSKMFALAVLSEMKACDIEPNLATYNDVLNIFYYSKSRDSSPQPKSPDLFENILEAIENKEFIAVSEGDYTFFRSAMRVVVNSFPDSKYALRLHKVLQHGKNSDLLGHRQLQYGYYNDLFNIIVQLEHTDVVMELYQQVVPYIFLPSSEIYHLIFENISLHETYHYLPQIYIDLETTAMFFRNDFLLDFFRLVAHKKHEPQLQSQMCDITESLIKSWLMKRERQREYPAVDGAVLGEMILIYLYNEDDKKAWELFQMYQKDHTLRATNPSEKSLIKLTEHMIAAKDYDSTKQVLTRMLELECGGIPALVDKTLQAFELSEQERNYLEGVASDAASEPSSDSSSSSDNGSSSDSD</sequence>
<keyword evidence="5" id="KW-0810">Translation regulation</keyword>
<evidence type="ECO:0000256" key="11">
    <source>
        <dbReference type="ARBA" id="ARBA00035134"/>
    </source>
</evidence>
<evidence type="ECO:0000256" key="8">
    <source>
        <dbReference type="ARBA" id="ARBA00022980"/>
    </source>
</evidence>
<dbReference type="GO" id="GO:0032543">
    <property type="term" value="P:mitochondrial translation"/>
    <property type="evidence" value="ECO:0007669"/>
    <property type="project" value="InterPro"/>
</dbReference>
<proteinExistence type="inferred from homology"/>
<name>A0AAV2IEI5_LYMST</name>
<dbReference type="InterPro" id="IPR011990">
    <property type="entry name" value="TPR-like_helical_dom_sf"/>
</dbReference>
<dbReference type="Pfam" id="PF13812">
    <property type="entry name" value="PPR_3"/>
    <property type="match status" value="1"/>
</dbReference>
<reference evidence="13 14" key="1">
    <citation type="submission" date="2024-04" db="EMBL/GenBank/DDBJ databases">
        <authorList>
            <consortium name="Genoscope - CEA"/>
            <person name="William W."/>
        </authorList>
    </citation>
    <scope>NUCLEOTIDE SEQUENCE [LARGE SCALE GENOMIC DNA]</scope>
</reference>
<dbReference type="GO" id="GO:0019843">
    <property type="term" value="F:rRNA binding"/>
    <property type="evidence" value="ECO:0007669"/>
    <property type="project" value="UniProtKB-KW"/>
</dbReference>
<evidence type="ECO:0000256" key="7">
    <source>
        <dbReference type="ARBA" id="ARBA00022946"/>
    </source>
</evidence>
<keyword evidence="4" id="KW-0677">Repeat</keyword>
<dbReference type="GO" id="GO:1990904">
    <property type="term" value="C:ribonucleoprotein complex"/>
    <property type="evidence" value="ECO:0007669"/>
    <property type="project" value="UniProtKB-KW"/>
</dbReference>